<dbReference type="InterPro" id="IPR049069">
    <property type="entry name" value="MRB1590-like_C"/>
</dbReference>
<gene>
    <name evidence="5" type="ORF">AOLFYP35_00611</name>
</gene>
<dbReference type="InterPro" id="IPR019195">
    <property type="entry name" value="ABC_ATPase_put"/>
</dbReference>
<dbReference type="Pfam" id="PF20446">
    <property type="entry name" value="ABC_N"/>
    <property type="match status" value="1"/>
</dbReference>
<feature type="compositionally biased region" description="Polar residues" evidence="1">
    <location>
        <begin position="1"/>
        <end position="20"/>
    </location>
</feature>
<dbReference type="PANTHER" id="PTHR38149">
    <property type="entry name" value="ATPASE"/>
    <property type="match status" value="1"/>
</dbReference>
<dbReference type="PANTHER" id="PTHR38149:SF1">
    <property type="entry name" value="ATPASE"/>
    <property type="match status" value="1"/>
</dbReference>
<evidence type="ECO:0000256" key="1">
    <source>
        <dbReference type="SAM" id="MobiDB-lite"/>
    </source>
</evidence>
<organism evidence="5">
    <name type="scientific">Schaalia odontolytica</name>
    <dbReference type="NCBI Taxonomy" id="1660"/>
    <lineage>
        <taxon>Bacteria</taxon>
        <taxon>Bacillati</taxon>
        <taxon>Actinomycetota</taxon>
        <taxon>Actinomycetes</taxon>
        <taxon>Actinomycetales</taxon>
        <taxon>Actinomycetaceae</taxon>
        <taxon>Schaalia</taxon>
    </lineage>
</organism>
<proteinExistence type="predicted"/>
<sequence>MSTSTNPERAQRISGQSSTAEFRKHTGSDEELIRTLHKLDGRSYPAYKSVVGMWDFGSFSLSIDRIQADPYAPPSKVRAISTPQEMGLPQAAIASPDARAACADYLLRAFNRSLRERRLHDIQVMSPSVEILDRSACTVKPDRVELRFEVRMPARGRTILGHRAAQIFDLDVPDAVQDTFDYLSDIPEVEREREGLLRHIAVYEDYRALQQILIDRGWVSFIANGSVLARRSGVSQSPMEGALPFTSPATLEAEVELPHAGVLRGMAIEPGVTVIVGGGYHGKSTLLGAIQRGVYAHIPGDGREYVATLEDAMKVRAADGRAVTGVDVSSFITHLPGDADTTHFSTENASGSTSQAASLIESIQLGSTLLLIDEDTSATNLMIRDARMRELVQAEKEPITPLVDRISSLHKDLGVSTILVMGGSGDYLDQADRVLMMDHYRCLDVSDRARQVVKELPRVHQNLTMDAPLARRTPARLHSSDRPKTKAAGLSSITIDKINLDLGDVEQIVDPGQTEAIAWMLRGLLYSYANGTSTLSDLLARLERTLNSEGLDAVVKFGAHALPGRLARPRLVDVAAALNRFRGLSLSEKEPSSTTED</sequence>
<dbReference type="SUPFAM" id="SSF52540">
    <property type="entry name" value="P-loop containing nucleoside triphosphate hydrolases"/>
    <property type="match status" value="1"/>
</dbReference>
<name>A0A6N2S113_9ACTO</name>
<dbReference type="Pfam" id="PF21117">
    <property type="entry name" value="MRB1590_C"/>
    <property type="match status" value="1"/>
</dbReference>
<dbReference type="InterPro" id="IPR027417">
    <property type="entry name" value="P-loop_NTPase"/>
</dbReference>
<accession>A0A6N2S113</accession>
<evidence type="ECO:0000259" key="2">
    <source>
        <dbReference type="Pfam" id="PF09818"/>
    </source>
</evidence>
<reference evidence="5" key="1">
    <citation type="submission" date="2019-11" db="EMBL/GenBank/DDBJ databases">
        <authorList>
            <person name="Feng L."/>
        </authorList>
    </citation>
    <scope>NUCLEOTIDE SEQUENCE</scope>
    <source>
        <strain evidence="5">AodontolyticusLFYP35</strain>
    </source>
</reference>
<dbReference type="EMBL" id="CACRSM010000002">
    <property type="protein sequence ID" value="VYS86489.1"/>
    <property type="molecule type" value="Genomic_DNA"/>
</dbReference>
<protein>
    <submittedName>
        <fullName evidence="5">Putative ATPase of the ABC class</fullName>
    </submittedName>
</protein>
<evidence type="ECO:0000259" key="3">
    <source>
        <dbReference type="Pfam" id="PF20446"/>
    </source>
</evidence>
<feature type="domain" description="MRB1590-like C-terminal" evidence="4">
    <location>
        <begin position="484"/>
        <end position="586"/>
    </location>
</feature>
<dbReference type="AlphaFoldDB" id="A0A6N2S113"/>
<dbReference type="InterPro" id="IPR046833">
    <property type="entry name" value="ABC_N"/>
</dbReference>
<evidence type="ECO:0000313" key="5">
    <source>
        <dbReference type="EMBL" id="VYS86489.1"/>
    </source>
</evidence>
<dbReference type="Pfam" id="PF09818">
    <property type="entry name" value="ABC_ATPase"/>
    <property type="match status" value="1"/>
</dbReference>
<feature type="domain" description="ATPase of the ABC class C-terminal" evidence="2">
    <location>
        <begin position="194"/>
        <end position="465"/>
    </location>
</feature>
<feature type="domain" description="ATPase of the ABC class N-terminal" evidence="3">
    <location>
        <begin position="30"/>
        <end position="179"/>
    </location>
</feature>
<dbReference type="InterPro" id="IPR046834">
    <property type="entry name" value="ABC_ATPase_C"/>
</dbReference>
<evidence type="ECO:0000259" key="4">
    <source>
        <dbReference type="Pfam" id="PF21117"/>
    </source>
</evidence>
<feature type="region of interest" description="Disordered" evidence="1">
    <location>
        <begin position="1"/>
        <end position="27"/>
    </location>
</feature>